<dbReference type="InterPro" id="IPR002933">
    <property type="entry name" value="Peptidase_M20"/>
</dbReference>
<feature type="domain" description="Peptidase M20 dimerisation" evidence="2">
    <location>
        <begin position="194"/>
        <end position="295"/>
    </location>
</feature>
<dbReference type="InterPro" id="IPR011650">
    <property type="entry name" value="Peptidase_M20_dimer"/>
</dbReference>
<dbReference type="PANTHER" id="PTHR11014">
    <property type="entry name" value="PEPTIDASE M20 FAMILY MEMBER"/>
    <property type="match status" value="1"/>
</dbReference>
<dbReference type="RefSeq" id="WP_256304130.1">
    <property type="nucleotide sequence ID" value="NZ_JANFYS010000019.1"/>
</dbReference>
<comment type="caution">
    <text evidence="3">The sequence shown here is derived from an EMBL/GenBank/DDBJ whole genome shotgun (WGS) entry which is preliminary data.</text>
</comment>
<evidence type="ECO:0000256" key="1">
    <source>
        <dbReference type="PIRSR" id="PIRSR005962-1"/>
    </source>
</evidence>
<feature type="binding site" evidence="1">
    <location>
        <position position="177"/>
    </location>
    <ligand>
        <name>Mn(2+)</name>
        <dbReference type="ChEBI" id="CHEBI:29035"/>
        <label>2</label>
    </ligand>
</feature>
<comment type="cofactor">
    <cofactor evidence="1">
        <name>Mn(2+)</name>
        <dbReference type="ChEBI" id="CHEBI:29035"/>
    </cofactor>
    <text evidence="1">The Mn(2+) ion enhances activity.</text>
</comment>
<dbReference type="PANTHER" id="PTHR11014:SF63">
    <property type="entry name" value="METALLOPEPTIDASE, PUTATIVE (AFU_ORTHOLOGUE AFUA_6G09600)-RELATED"/>
    <property type="match status" value="1"/>
</dbReference>
<dbReference type="EMBL" id="JANFYS010000019">
    <property type="protein sequence ID" value="MCQ4770775.1"/>
    <property type="molecule type" value="Genomic_DNA"/>
</dbReference>
<evidence type="ECO:0000313" key="4">
    <source>
        <dbReference type="Proteomes" id="UP001204562"/>
    </source>
</evidence>
<dbReference type="SUPFAM" id="SSF55031">
    <property type="entry name" value="Bacterial exopeptidase dimerisation domain"/>
    <property type="match status" value="1"/>
</dbReference>
<evidence type="ECO:0000313" key="3">
    <source>
        <dbReference type="EMBL" id="MCQ4770775.1"/>
    </source>
</evidence>
<dbReference type="PIRSF" id="PIRSF005962">
    <property type="entry name" value="Pept_M20D_amidohydro"/>
    <property type="match status" value="1"/>
</dbReference>
<protein>
    <submittedName>
        <fullName evidence="3">Amidohydrolase</fullName>
    </submittedName>
</protein>
<name>A0AAW5JPK0_9FIRM</name>
<dbReference type="InterPro" id="IPR017439">
    <property type="entry name" value="Amidohydrolase"/>
</dbReference>
<dbReference type="GO" id="GO:0046872">
    <property type="term" value="F:metal ion binding"/>
    <property type="evidence" value="ECO:0007669"/>
    <property type="project" value="UniProtKB-KW"/>
</dbReference>
<evidence type="ECO:0000259" key="2">
    <source>
        <dbReference type="Pfam" id="PF07687"/>
    </source>
</evidence>
<dbReference type="Pfam" id="PF01546">
    <property type="entry name" value="Peptidase_M20"/>
    <property type="match status" value="1"/>
</dbReference>
<feature type="binding site" evidence="1">
    <location>
        <position position="378"/>
    </location>
    <ligand>
        <name>Mn(2+)</name>
        <dbReference type="ChEBI" id="CHEBI:29035"/>
        <label>2</label>
    </ligand>
</feature>
<organism evidence="3 4">
    <name type="scientific">Intestinimonas massiliensis</name>
    <name type="common">ex Afouda et al. 2020</name>
    <dbReference type="NCBI Taxonomy" id="1673721"/>
    <lineage>
        <taxon>Bacteria</taxon>
        <taxon>Bacillati</taxon>
        <taxon>Bacillota</taxon>
        <taxon>Clostridia</taxon>
        <taxon>Eubacteriales</taxon>
        <taxon>Intestinimonas</taxon>
    </lineage>
</organism>
<dbReference type="SUPFAM" id="SSF53187">
    <property type="entry name" value="Zn-dependent exopeptidases"/>
    <property type="match status" value="1"/>
</dbReference>
<accession>A0AAW5JPK0</accession>
<dbReference type="GO" id="GO:0016787">
    <property type="term" value="F:hydrolase activity"/>
    <property type="evidence" value="ECO:0007669"/>
    <property type="project" value="InterPro"/>
</dbReference>
<dbReference type="NCBIfam" id="TIGR01891">
    <property type="entry name" value="amidohydrolases"/>
    <property type="match status" value="1"/>
</dbReference>
<feature type="binding site" evidence="1">
    <location>
        <position position="114"/>
    </location>
    <ligand>
        <name>Mn(2+)</name>
        <dbReference type="ChEBI" id="CHEBI:29035"/>
        <label>2</label>
    </ligand>
</feature>
<dbReference type="Gene3D" id="3.40.630.10">
    <property type="entry name" value="Zn peptidases"/>
    <property type="match status" value="1"/>
</dbReference>
<keyword evidence="1" id="KW-0479">Metal-binding</keyword>
<dbReference type="AlphaFoldDB" id="A0AAW5JPK0"/>
<reference evidence="3" key="1">
    <citation type="submission" date="2022-06" db="EMBL/GenBank/DDBJ databases">
        <title>Isolation of gut microbiota from human fecal samples.</title>
        <authorList>
            <person name="Pamer E.G."/>
            <person name="Barat B."/>
            <person name="Waligurski E."/>
            <person name="Medina S."/>
            <person name="Paddock L."/>
            <person name="Mostad J."/>
        </authorList>
    </citation>
    <scope>NUCLEOTIDE SEQUENCE</scope>
    <source>
        <strain evidence="3">DFI.9.91</strain>
    </source>
</reference>
<dbReference type="Proteomes" id="UP001204562">
    <property type="component" value="Unassembled WGS sequence"/>
</dbReference>
<dbReference type="Pfam" id="PF07687">
    <property type="entry name" value="M20_dimer"/>
    <property type="match status" value="1"/>
</dbReference>
<feature type="binding site" evidence="1">
    <location>
        <position position="151"/>
    </location>
    <ligand>
        <name>Mn(2+)</name>
        <dbReference type="ChEBI" id="CHEBI:29035"/>
        <label>2</label>
    </ligand>
</feature>
<keyword evidence="1" id="KW-0464">Manganese</keyword>
<proteinExistence type="predicted"/>
<gene>
    <name evidence="3" type="ORF">NE579_09895</name>
</gene>
<feature type="binding site" evidence="1">
    <location>
        <position position="112"/>
    </location>
    <ligand>
        <name>Mn(2+)</name>
        <dbReference type="ChEBI" id="CHEBI:29035"/>
        <label>2</label>
    </ligand>
</feature>
<dbReference type="Gene3D" id="3.30.70.360">
    <property type="match status" value="1"/>
</dbReference>
<dbReference type="InterPro" id="IPR036264">
    <property type="entry name" value="Bact_exopeptidase_dim_dom"/>
</dbReference>
<sequence>MEAEKIRELSLACQTEVLALRKYFHCAPELSAREQSTMAAIAAQLQKSDIPFTVIPDGGILAHLDWADANAPDAPHVLLRADCDALPIQESETNGTFSRAYQSAVPGVSHMCGHDAHMAMLLGAAGVLKQLCQGDATLRGRVYLLFERGEEGGCNYYYILKYIQSKKIRIDSCVGLHVAPDLPTGSIWLEEGPGHAGNVNFEIALTGTGGHGSRPDLANNPLDCFVAIANDLNTFRMKCIPPQDILTVNIGSVHCGAKRNIVPQRLEFKGTCRFYNSKSGSRFKKKLRQIITANADLYGCQAEFGVFTGPSMAQLNHREAAALARSAFREVFPEITQIAEKEPEMSSESFGVLCSYYPGMMGLLGTGCPEKGTTQGLHNPQFDLDTDALPYGVAAYAAYAMKYLEENPQFSFQPFPGDIDEMMAYTDRPVPPRLDPEM</sequence>